<reference evidence="1 2" key="1">
    <citation type="journal article" date="2014" name="Genome Announc.">
        <title>Trypanosoma cruzi Clone Dm28c Draft Genome Sequence.</title>
        <authorList>
            <person name="Grisard E.C."/>
            <person name="Teixeira S.M."/>
            <person name="de Almeida L.G."/>
            <person name="Stoco P.H."/>
            <person name="Gerber A.L."/>
            <person name="Talavera-Lopez C."/>
            <person name="Lima O.C."/>
            <person name="Andersson B."/>
            <person name="de Vasconcelos A.T."/>
        </authorList>
    </citation>
    <scope>NUCLEOTIDE SEQUENCE [LARGE SCALE GENOMIC DNA]</scope>
    <source>
        <strain evidence="1 2">Dm28c</strain>
    </source>
</reference>
<organism evidence="1 2">
    <name type="scientific">Trypanosoma cruzi Dm28c</name>
    <dbReference type="NCBI Taxonomy" id="1416333"/>
    <lineage>
        <taxon>Eukaryota</taxon>
        <taxon>Discoba</taxon>
        <taxon>Euglenozoa</taxon>
        <taxon>Kinetoplastea</taxon>
        <taxon>Metakinetoplastina</taxon>
        <taxon>Trypanosomatida</taxon>
        <taxon>Trypanosomatidae</taxon>
        <taxon>Trypanosoma</taxon>
        <taxon>Schizotrypanum</taxon>
    </lineage>
</organism>
<dbReference type="AlphaFoldDB" id="V5AKV7"/>
<proteinExistence type="predicted"/>
<dbReference type="EMBL" id="AYLP01000633">
    <property type="protein sequence ID" value="ESS55889.1"/>
    <property type="molecule type" value="Genomic_DNA"/>
</dbReference>
<gene>
    <name evidence="1" type="ORF">TCDM_12621</name>
</gene>
<dbReference type="Proteomes" id="UP000017861">
    <property type="component" value="Unassembled WGS sequence"/>
</dbReference>
<evidence type="ECO:0000313" key="1">
    <source>
        <dbReference type="EMBL" id="ESS55889.1"/>
    </source>
</evidence>
<dbReference type="VEuPathDB" id="TriTrypDB:TCDM_12621"/>
<evidence type="ECO:0000313" key="2">
    <source>
        <dbReference type="Proteomes" id="UP000017861"/>
    </source>
</evidence>
<accession>V5AKV7</accession>
<sequence>MCPSRVCGWKWCPHFPATSRAAVGEGGVDHRSVRAASARRRKMAQKRTQYTAGVTGHARQTVADGRFRRTRREEPIHIPVTRRHASTNCAGSCGDRSECDADCVTDEWFACCRGRAQTQAQQYRSTADPRERGRGAAMPRGITGLGSRGHQAALHGPPAAWRSHGGGHDCGPPACGQLQLGAGCLRVKQCARPILPLQWTRAAPLRPSTFLWSCHGCRTGCCALPLVRCLSAFPTMWSQRPETLHTPWRNHSSQLHAG</sequence>
<dbReference type="OrthoDB" id="10487529at2759"/>
<protein>
    <submittedName>
        <fullName evidence="1">Uncharacterized protein</fullName>
    </submittedName>
</protein>
<name>V5AKV7_TRYCR</name>
<comment type="caution">
    <text evidence="1">The sequence shown here is derived from an EMBL/GenBank/DDBJ whole genome shotgun (WGS) entry which is preliminary data.</text>
</comment>